<keyword evidence="5" id="KW-0418">Kinase</keyword>
<dbReference type="GO" id="GO:0000155">
    <property type="term" value="F:phosphorelay sensor kinase activity"/>
    <property type="evidence" value="ECO:0007669"/>
    <property type="project" value="InterPro"/>
</dbReference>
<comment type="caution">
    <text evidence="9">The sequence shown here is derived from an EMBL/GenBank/DDBJ whole genome shotgun (WGS) entry which is preliminary data.</text>
</comment>
<evidence type="ECO:0000256" key="7">
    <source>
        <dbReference type="SAM" id="Phobius"/>
    </source>
</evidence>
<dbReference type="InterPro" id="IPR005467">
    <property type="entry name" value="His_kinase_dom"/>
</dbReference>
<dbReference type="InterPro" id="IPR004358">
    <property type="entry name" value="Sig_transdc_His_kin-like_C"/>
</dbReference>
<dbReference type="Gene3D" id="1.10.287.130">
    <property type="match status" value="1"/>
</dbReference>
<keyword evidence="10" id="KW-1185">Reference proteome</keyword>
<dbReference type="InterPro" id="IPR003661">
    <property type="entry name" value="HisK_dim/P_dom"/>
</dbReference>
<dbReference type="Gene3D" id="1.25.40.10">
    <property type="entry name" value="Tetratricopeptide repeat domain"/>
    <property type="match status" value="1"/>
</dbReference>
<dbReference type="SUPFAM" id="SSF47384">
    <property type="entry name" value="Homodimeric domain of signal transducing histidine kinase"/>
    <property type="match status" value="1"/>
</dbReference>
<sequence>MLNLTPNLLIIYASAGFINDKEKKLSITLIYLAKQNKSTIFSSWYYTPDLFMAYKTAYPIFAKNSSLLVCTLLLLLQACKKHPDTPNATIKRQIDIADSLYIADKSDDAKVLLAKLRARINPADPSISLYYCQWTQYYHSNPAVMNAYADSAIAYFDYGSRKTDYPDAYFKTLLTKGDACLKAAKYILALRYYYRARDILPGTSCDNSNLASKIGGIYYDQRKYLLAARYFADSYNVLANCNEKLTQQKLFFLKQGALNNSGFSYELAGKLDSAEYYYLADLKLIKATDSLKLISKYYTDGALEIAYDNLGGLNIKKGNFTLAEEYLDKCMAISMDDRHSGVRIPPLLKLTQVYLKKGEYQKAGDALKRSKYLLDSYFSANSGSLPKWTLLYAEYLSLTGKPAEAYRYQTDYSRLKDSADNNSSDLYRLDVERELNTLQQEQSLVVLKQKNNLKKLYLLGIGVVAMLSVVIIVLAYRSLNRSRQANINAALQNSRLQASLAQVELLNTNYIRVMRVMAHDLRNPLSGIMGLTAMIREEESNLNEENRHLLKLIESTSKSSLEMINELLESGLADHNNTLETQLQDVRALLFDSVELLQFKANEKQQYIRFDSVDEEIVAPINRESIWRVFNNLIINAIKFSHEGTEISVDIVGKANTVLITVTDNGIGIPERDKDTIFEMFTPAKKTGTRGEQPFGLGLSISKKIIEAHGGRIWFKSRPDKGTVFYVELPR</sequence>
<dbReference type="SMART" id="SM00388">
    <property type="entry name" value="HisKA"/>
    <property type="match status" value="1"/>
</dbReference>
<dbReference type="EMBL" id="SOZE01000014">
    <property type="protein sequence ID" value="TFF36722.1"/>
    <property type="molecule type" value="Genomic_DNA"/>
</dbReference>
<accession>A0A4Y8SCT2</accession>
<comment type="catalytic activity">
    <reaction evidence="1">
        <text>ATP + protein L-histidine = ADP + protein N-phospho-L-histidine.</text>
        <dbReference type="EC" id="2.7.13.3"/>
    </reaction>
</comment>
<evidence type="ECO:0000256" key="6">
    <source>
        <dbReference type="ARBA" id="ARBA00023012"/>
    </source>
</evidence>
<dbReference type="PANTHER" id="PTHR43711">
    <property type="entry name" value="TWO-COMPONENT HISTIDINE KINASE"/>
    <property type="match status" value="1"/>
</dbReference>
<reference evidence="9 10" key="1">
    <citation type="journal article" date="2017" name="Int. J. Syst. Evol. Microbiol.">
        <title>Mucilaginibacterpsychrotolerans sp. nov., isolated from peatlands.</title>
        <authorList>
            <person name="Deng Y."/>
            <person name="Shen L."/>
            <person name="Xu B."/>
            <person name="Liu Y."/>
            <person name="Gu Z."/>
            <person name="Liu H."/>
            <person name="Zhou Y."/>
        </authorList>
    </citation>
    <scope>NUCLEOTIDE SEQUENCE [LARGE SCALE GENOMIC DNA]</scope>
    <source>
        <strain evidence="9 10">NH7-4</strain>
    </source>
</reference>
<feature type="domain" description="Histidine kinase" evidence="8">
    <location>
        <begin position="516"/>
        <end position="731"/>
    </location>
</feature>
<keyword evidence="7" id="KW-1133">Transmembrane helix</keyword>
<dbReference type="PRINTS" id="PR00344">
    <property type="entry name" value="BCTRLSENSOR"/>
</dbReference>
<gene>
    <name evidence="9" type="ORF">E2R66_14840</name>
</gene>
<dbReference type="Gene3D" id="3.30.565.10">
    <property type="entry name" value="Histidine kinase-like ATPase, C-terminal domain"/>
    <property type="match status" value="1"/>
</dbReference>
<evidence type="ECO:0000313" key="10">
    <source>
        <dbReference type="Proteomes" id="UP000297540"/>
    </source>
</evidence>
<evidence type="ECO:0000256" key="4">
    <source>
        <dbReference type="ARBA" id="ARBA00022679"/>
    </source>
</evidence>
<dbReference type="SUPFAM" id="SSF48452">
    <property type="entry name" value="TPR-like"/>
    <property type="match status" value="1"/>
</dbReference>
<dbReference type="PANTHER" id="PTHR43711:SF31">
    <property type="entry name" value="HISTIDINE KINASE"/>
    <property type="match status" value="1"/>
</dbReference>
<evidence type="ECO:0000259" key="8">
    <source>
        <dbReference type="PROSITE" id="PS50109"/>
    </source>
</evidence>
<dbReference type="Proteomes" id="UP000297540">
    <property type="component" value="Unassembled WGS sequence"/>
</dbReference>
<keyword evidence="4" id="KW-0808">Transferase</keyword>
<dbReference type="Pfam" id="PF02518">
    <property type="entry name" value="HATPase_c"/>
    <property type="match status" value="1"/>
</dbReference>
<dbReference type="SMART" id="SM00387">
    <property type="entry name" value="HATPase_c"/>
    <property type="match status" value="1"/>
</dbReference>
<dbReference type="CDD" id="cd00082">
    <property type="entry name" value="HisKA"/>
    <property type="match status" value="1"/>
</dbReference>
<protein>
    <recommendedName>
        <fullName evidence="2">histidine kinase</fullName>
        <ecNumber evidence="2">2.7.13.3</ecNumber>
    </recommendedName>
</protein>
<dbReference type="InterPro" id="IPR050736">
    <property type="entry name" value="Sensor_HK_Regulatory"/>
</dbReference>
<dbReference type="SUPFAM" id="SSF55874">
    <property type="entry name" value="ATPase domain of HSP90 chaperone/DNA topoisomerase II/histidine kinase"/>
    <property type="match status" value="1"/>
</dbReference>
<keyword evidence="3" id="KW-0597">Phosphoprotein</keyword>
<dbReference type="FunFam" id="3.30.565.10:FF:000006">
    <property type="entry name" value="Sensor histidine kinase WalK"/>
    <property type="match status" value="1"/>
</dbReference>
<dbReference type="EC" id="2.7.13.3" evidence="2"/>
<dbReference type="AlphaFoldDB" id="A0A4Y8SCT2"/>
<dbReference type="InterPro" id="IPR011990">
    <property type="entry name" value="TPR-like_helical_dom_sf"/>
</dbReference>
<keyword evidence="7" id="KW-0812">Transmembrane</keyword>
<organism evidence="9 10">
    <name type="scientific">Mucilaginibacter psychrotolerans</name>
    <dbReference type="NCBI Taxonomy" id="1524096"/>
    <lineage>
        <taxon>Bacteria</taxon>
        <taxon>Pseudomonadati</taxon>
        <taxon>Bacteroidota</taxon>
        <taxon>Sphingobacteriia</taxon>
        <taxon>Sphingobacteriales</taxon>
        <taxon>Sphingobacteriaceae</taxon>
        <taxon>Mucilaginibacter</taxon>
    </lineage>
</organism>
<dbReference type="InterPro" id="IPR003594">
    <property type="entry name" value="HATPase_dom"/>
</dbReference>
<keyword evidence="6" id="KW-0902">Two-component regulatory system</keyword>
<evidence type="ECO:0000256" key="5">
    <source>
        <dbReference type="ARBA" id="ARBA00022777"/>
    </source>
</evidence>
<dbReference type="PROSITE" id="PS50109">
    <property type="entry name" value="HIS_KIN"/>
    <property type="match status" value="1"/>
</dbReference>
<feature type="transmembrane region" description="Helical" evidence="7">
    <location>
        <begin position="456"/>
        <end position="476"/>
    </location>
</feature>
<evidence type="ECO:0000256" key="1">
    <source>
        <dbReference type="ARBA" id="ARBA00000085"/>
    </source>
</evidence>
<dbReference type="Pfam" id="PF00512">
    <property type="entry name" value="HisKA"/>
    <property type="match status" value="1"/>
</dbReference>
<evidence type="ECO:0000256" key="3">
    <source>
        <dbReference type="ARBA" id="ARBA00022553"/>
    </source>
</evidence>
<dbReference type="InterPro" id="IPR036890">
    <property type="entry name" value="HATPase_C_sf"/>
</dbReference>
<keyword evidence="7" id="KW-0472">Membrane</keyword>
<evidence type="ECO:0000313" key="9">
    <source>
        <dbReference type="EMBL" id="TFF36722.1"/>
    </source>
</evidence>
<proteinExistence type="predicted"/>
<name>A0A4Y8SCT2_9SPHI</name>
<dbReference type="CDD" id="cd00075">
    <property type="entry name" value="HATPase"/>
    <property type="match status" value="1"/>
</dbReference>
<dbReference type="InterPro" id="IPR036097">
    <property type="entry name" value="HisK_dim/P_sf"/>
</dbReference>
<evidence type="ECO:0000256" key="2">
    <source>
        <dbReference type="ARBA" id="ARBA00012438"/>
    </source>
</evidence>